<protein>
    <submittedName>
        <fullName evidence="1">Uncharacterized protein</fullName>
    </submittedName>
</protein>
<gene>
    <name evidence="1" type="ORF">ABK905_14520</name>
</gene>
<accession>A0AAU7Q4P4</accession>
<dbReference type="Gene3D" id="3.10.670.10">
    <property type="entry name" value="Secreted effector protein ssei"/>
    <property type="match status" value="1"/>
</dbReference>
<name>A0AAU7Q4P4_9GAMM</name>
<evidence type="ECO:0000313" key="1">
    <source>
        <dbReference type="EMBL" id="XBS68078.1"/>
    </source>
</evidence>
<dbReference type="AlphaFoldDB" id="A0AAU7Q4P4"/>
<organism evidence="1">
    <name type="scientific">Acerihabitans sp. KWT182</name>
    <dbReference type="NCBI Taxonomy" id="3157919"/>
    <lineage>
        <taxon>Bacteria</taxon>
        <taxon>Pseudomonadati</taxon>
        <taxon>Pseudomonadota</taxon>
        <taxon>Gammaproteobacteria</taxon>
        <taxon>Enterobacterales</taxon>
        <taxon>Pectobacteriaceae</taxon>
        <taxon>Acerihabitans</taxon>
    </lineage>
</organism>
<proteinExistence type="predicted"/>
<dbReference type="EMBL" id="CP157947">
    <property type="protein sequence ID" value="XBS68078.1"/>
    <property type="molecule type" value="Genomic_DNA"/>
</dbReference>
<sequence>MIAALRALTEEHEGSVAFRAVCAWRSKYDTAPESYFALNLDIAGNKFIIDLKEMHQSLNITDNRDVFTENEWLMMYKRSPPAFELIKYKDFDYIDNAQYFIYREATSPTAVLSNGFLLKEPAWYKPALLEGMHLKHKRTDTSIHAEANDFRYAARALRMEFTTQASQEHFPIAVLLKCNKLDEIGARQLIRMLASAKETNLNSQAFLINRQRLSSTESLTSVNEGILVGIYDTSSCLKHLLLSVGHGRFLGVGNSFFDPALPDRVSLIIAEQMGTFKHGLFKLRHNEQNFFVIVGKAFGSSMNIPTLLNDVPMEKIPVYFSDGRQRGYREQLVAREKLLLGKDCHIDVFKDVKTRLRIKLHGAPFNVNNMDAFEFSDIIRGLPFLQNATFSLQDLDRIELFSCYSGYGGRYATAQILADELGVPIKAYPFKVTDELQIRRPEWFISFTPDERRWRATGGVNERYLAHFDGAKYLHTQRIHRRLHDVIKFVLRIAQRFSGQQGTHDEQPVQEETALSRDLVGGTQPINTITDVWRIPLIFADIVHLLYNKNPVINHRLGDIELSEASRQVLDDILADYNLMVEEEHSIIEQAFLDLILSIEEFNYLTRWFNADAESAGTATSTSTAAYAP</sequence>
<reference evidence="1" key="1">
    <citation type="submission" date="2024-06" db="EMBL/GenBank/DDBJ databases">
        <authorList>
            <person name="Coelho C."/>
            <person name="Bento M."/>
            <person name="Garcia E."/>
            <person name="Camelo A."/>
            <person name="Brandao I."/>
            <person name="Espirito Santo C."/>
            <person name="Trovao J."/>
            <person name="Verissimo A."/>
            <person name="Costa J."/>
            <person name="Tiago I."/>
        </authorList>
    </citation>
    <scope>NUCLEOTIDE SEQUENCE</scope>
    <source>
        <strain evidence="1">KWT182</strain>
    </source>
</reference>